<keyword evidence="2" id="KW-1133">Transmembrane helix</keyword>
<organism evidence="3 4">
    <name type="scientific">Phenylobacterium conjunctum</name>
    <dbReference type="NCBI Taxonomy" id="1298959"/>
    <lineage>
        <taxon>Bacteria</taxon>
        <taxon>Pseudomonadati</taxon>
        <taxon>Pseudomonadota</taxon>
        <taxon>Alphaproteobacteria</taxon>
        <taxon>Caulobacterales</taxon>
        <taxon>Caulobacteraceae</taxon>
        <taxon>Phenylobacterium</taxon>
    </lineage>
</organism>
<comment type="caution">
    <text evidence="3">The sequence shown here is derived from an EMBL/GenBank/DDBJ whole genome shotgun (WGS) entry which is preliminary data.</text>
</comment>
<accession>A0ABW3T651</accession>
<dbReference type="Proteomes" id="UP001597216">
    <property type="component" value="Unassembled WGS sequence"/>
</dbReference>
<keyword evidence="2" id="KW-0812">Transmembrane</keyword>
<gene>
    <name evidence="3" type="ORF">ACFQ27_11060</name>
</gene>
<reference evidence="4" key="1">
    <citation type="journal article" date="2019" name="Int. J. Syst. Evol. Microbiol.">
        <title>The Global Catalogue of Microorganisms (GCM) 10K type strain sequencing project: providing services to taxonomists for standard genome sequencing and annotation.</title>
        <authorList>
            <consortium name="The Broad Institute Genomics Platform"/>
            <consortium name="The Broad Institute Genome Sequencing Center for Infectious Disease"/>
            <person name="Wu L."/>
            <person name="Ma J."/>
        </authorList>
    </citation>
    <scope>NUCLEOTIDE SEQUENCE [LARGE SCALE GENOMIC DNA]</scope>
    <source>
        <strain evidence="4">CCUG 55074</strain>
    </source>
</reference>
<name>A0ABW3T651_9CAUL</name>
<feature type="region of interest" description="Disordered" evidence="1">
    <location>
        <begin position="1"/>
        <end position="23"/>
    </location>
</feature>
<dbReference type="RefSeq" id="WP_377353628.1">
    <property type="nucleotide sequence ID" value="NZ_JBHTLQ010000022.1"/>
</dbReference>
<evidence type="ECO:0008006" key="5">
    <source>
        <dbReference type="Google" id="ProtNLM"/>
    </source>
</evidence>
<evidence type="ECO:0000256" key="1">
    <source>
        <dbReference type="SAM" id="MobiDB-lite"/>
    </source>
</evidence>
<keyword evidence="4" id="KW-1185">Reference proteome</keyword>
<feature type="transmembrane region" description="Helical" evidence="2">
    <location>
        <begin position="132"/>
        <end position="151"/>
    </location>
</feature>
<feature type="transmembrane region" description="Helical" evidence="2">
    <location>
        <begin position="67"/>
        <end position="91"/>
    </location>
</feature>
<dbReference type="EMBL" id="JBHTLQ010000022">
    <property type="protein sequence ID" value="MFD1191120.1"/>
    <property type="molecule type" value="Genomic_DNA"/>
</dbReference>
<evidence type="ECO:0000256" key="2">
    <source>
        <dbReference type="SAM" id="Phobius"/>
    </source>
</evidence>
<feature type="transmembrane region" description="Helical" evidence="2">
    <location>
        <begin position="34"/>
        <end position="55"/>
    </location>
</feature>
<proteinExistence type="predicted"/>
<feature type="non-terminal residue" evidence="3">
    <location>
        <position position="1"/>
    </location>
</feature>
<sequence length="193" mass="21250">RAPGRRPGRGARARAGRSGDPALSLSAARPLDPWRWLGLTTLQVMALTILFGAPLRFWGLPLPEPVFAMVPAFAWAVIRPSMIAPFALLALGLFMDLLWGSPLGLWALSLLVAYGAVLSGRNMLVGQSRPMMWAWFAAACAVAELAGFLFTRLDARASPSLIGLFWQFLATILLYPFAHRLIDRFEDADVRFR</sequence>
<evidence type="ECO:0000313" key="3">
    <source>
        <dbReference type="EMBL" id="MFD1191120.1"/>
    </source>
</evidence>
<feature type="transmembrane region" description="Helical" evidence="2">
    <location>
        <begin position="157"/>
        <end position="178"/>
    </location>
</feature>
<keyword evidence="2" id="KW-0472">Membrane</keyword>
<feature type="compositionally biased region" description="Basic residues" evidence="1">
    <location>
        <begin position="1"/>
        <end position="15"/>
    </location>
</feature>
<protein>
    <recommendedName>
        <fullName evidence="5">Rod shape-determining protein MreD</fullName>
    </recommendedName>
</protein>
<evidence type="ECO:0000313" key="4">
    <source>
        <dbReference type="Proteomes" id="UP001597216"/>
    </source>
</evidence>
<feature type="transmembrane region" description="Helical" evidence="2">
    <location>
        <begin position="103"/>
        <end position="120"/>
    </location>
</feature>